<evidence type="ECO:0000256" key="1">
    <source>
        <dbReference type="SAM" id="Phobius"/>
    </source>
</evidence>
<dbReference type="RefSeq" id="WP_175550160.1">
    <property type="nucleotide sequence ID" value="NZ_FQWZ01000004.1"/>
</dbReference>
<protein>
    <submittedName>
        <fullName evidence="2">Uncharacterized protein</fullName>
    </submittedName>
</protein>
<organism evidence="2 3">
    <name type="scientific">Hydrocarboniphaga daqingensis</name>
    <dbReference type="NCBI Taxonomy" id="490188"/>
    <lineage>
        <taxon>Bacteria</taxon>
        <taxon>Pseudomonadati</taxon>
        <taxon>Pseudomonadota</taxon>
        <taxon>Gammaproteobacteria</taxon>
        <taxon>Nevskiales</taxon>
        <taxon>Nevskiaceae</taxon>
        <taxon>Hydrocarboniphaga</taxon>
    </lineage>
</organism>
<keyword evidence="3" id="KW-1185">Reference proteome</keyword>
<evidence type="ECO:0000313" key="3">
    <source>
        <dbReference type="Proteomes" id="UP000199758"/>
    </source>
</evidence>
<name>A0A1M5P008_9GAMM</name>
<dbReference type="EMBL" id="FQWZ01000004">
    <property type="protein sequence ID" value="SHG95156.1"/>
    <property type="molecule type" value="Genomic_DNA"/>
</dbReference>
<proteinExistence type="predicted"/>
<reference evidence="2 3" key="1">
    <citation type="submission" date="2016-11" db="EMBL/GenBank/DDBJ databases">
        <authorList>
            <person name="Jaros S."/>
            <person name="Januszkiewicz K."/>
            <person name="Wedrychowicz H."/>
        </authorList>
    </citation>
    <scope>NUCLEOTIDE SEQUENCE [LARGE SCALE GENOMIC DNA]</scope>
    <source>
        <strain evidence="2 3">CGMCC 1.7049</strain>
    </source>
</reference>
<evidence type="ECO:0000313" key="2">
    <source>
        <dbReference type="EMBL" id="SHG95156.1"/>
    </source>
</evidence>
<dbReference type="Proteomes" id="UP000199758">
    <property type="component" value="Unassembled WGS sequence"/>
</dbReference>
<accession>A0A1M5P008</accession>
<dbReference type="STRING" id="490188.SAMN04488068_1954"/>
<sequence length="48" mass="5361">MSSNSSQPSVPWALIAALLVGFIAGYAVNDWRHSKDQRSFSIRLPDRD</sequence>
<keyword evidence="1" id="KW-0812">Transmembrane</keyword>
<gene>
    <name evidence="2" type="ORF">SAMN04488068_1954</name>
</gene>
<keyword evidence="1" id="KW-1133">Transmembrane helix</keyword>
<dbReference type="AlphaFoldDB" id="A0A1M5P008"/>
<keyword evidence="1" id="KW-0472">Membrane</keyword>
<feature type="transmembrane region" description="Helical" evidence="1">
    <location>
        <begin position="12"/>
        <end position="29"/>
    </location>
</feature>